<dbReference type="KEGG" id="psco:LY89DRAFT_539824"/>
<feature type="site" description="Contributes to redox potential value" evidence="3">
    <location>
        <position position="41"/>
    </location>
</feature>
<sequence>KSFHTTKINMGVHNLASKAEFDSALKDNKVVILDAFATWCGPCKVIAPTVVKFSEEFPNAHFVKIDVDEVPDVAQELGIRAMPTFIVFKDGEKVKEVVGANPKALQAAI</sequence>
<dbReference type="GeneID" id="28817878"/>
<gene>
    <name evidence="6" type="ORF">LY89DRAFT_539824</name>
</gene>
<feature type="active site" description="Nucleophile" evidence="3">
    <location>
        <position position="43"/>
    </location>
</feature>
<dbReference type="EMBL" id="KQ947416">
    <property type="protein sequence ID" value="KUJ16526.1"/>
    <property type="molecule type" value="Genomic_DNA"/>
</dbReference>
<reference evidence="6 7" key="1">
    <citation type="submission" date="2015-10" db="EMBL/GenBank/DDBJ databases">
        <title>Full genome of DAOMC 229536 Phialocephala scopiformis, a fungal endophyte of spruce producing the potent anti-insectan compound rugulosin.</title>
        <authorList>
            <consortium name="DOE Joint Genome Institute"/>
            <person name="Walker A.K."/>
            <person name="Frasz S.L."/>
            <person name="Seifert K.A."/>
            <person name="Miller J.D."/>
            <person name="Mondo S.J."/>
            <person name="Labutti K."/>
            <person name="Lipzen A."/>
            <person name="Dockter R."/>
            <person name="Kennedy M."/>
            <person name="Grigoriev I.V."/>
            <person name="Spatafora J.W."/>
        </authorList>
    </citation>
    <scope>NUCLEOTIDE SEQUENCE [LARGE SCALE GENOMIC DNA]</scope>
    <source>
        <strain evidence="6 7">CBS 120377</strain>
    </source>
</reference>
<feature type="site" description="Contributes to redox potential value" evidence="3">
    <location>
        <position position="42"/>
    </location>
</feature>
<dbReference type="PANTHER" id="PTHR46115">
    <property type="entry name" value="THIOREDOXIN-LIKE PROTEIN 1"/>
    <property type="match status" value="1"/>
</dbReference>
<keyword evidence="4" id="KW-0676">Redox-active center</keyword>
<organism evidence="6 7">
    <name type="scientific">Mollisia scopiformis</name>
    <name type="common">Conifer needle endophyte fungus</name>
    <name type="synonym">Phialocephala scopiformis</name>
    <dbReference type="NCBI Taxonomy" id="149040"/>
    <lineage>
        <taxon>Eukaryota</taxon>
        <taxon>Fungi</taxon>
        <taxon>Dikarya</taxon>
        <taxon>Ascomycota</taxon>
        <taxon>Pezizomycotina</taxon>
        <taxon>Leotiomycetes</taxon>
        <taxon>Helotiales</taxon>
        <taxon>Mollisiaceae</taxon>
        <taxon>Mollisia</taxon>
    </lineage>
</organism>
<dbReference type="PRINTS" id="PR00421">
    <property type="entry name" value="THIOREDOXIN"/>
</dbReference>
<dbReference type="OrthoDB" id="10263751at2759"/>
<comment type="similarity">
    <text evidence="1">Belongs to the thioredoxin family.</text>
</comment>
<keyword evidence="2 4" id="KW-1015">Disulfide bond</keyword>
<dbReference type="InterPro" id="IPR036249">
    <property type="entry name" value="Thioredoxin-like_sf"/>
</dbReference>
<dbReference type="CDD" id="cd02947">
    <property type="entry name" value="TRX_family"/>
    <property type="match status" value="1"/>
</dbReference>
<evidence type="ECO:0000256" key="1">
    <source>
        <dbReference type="ARBA" id="ARBA00008987"/>
    </source>
</evidence>
<feature type="disulfide bond" description="Redox-active" evidence="4">
    <location>
        <begin position="40"/>
        <end position="43"/>
    </location>
</feature>
<dbReference type="FunFam" id="3.40.30.10:FF:000245">
    <property type="entry name" value="Thioredoxin"/>
    <property type="match status" value="1"/>
</dbReference>
<dbReference type="RefSeq" id="XP_018070881.1">
    <property type="nucleotide sequence ID" value="XM_018208152.1"/>
</dbReference>
<dbReference type="InterPro" id="IPR013766">
    <property type="entry name" value="Thioredoxin_domain"/>
</dbReference>
<evidence type="ECO:0000259" key="5">
    <source>
        <dbReference type="PROSITE" id="PS51352"/>
    </source>
</evidence>
<evidence type="ECO:0000313" key="7">
    <source>
        <dbReference type="Proteomes" id="UP000070700"/>
    </source>
</evidence>
<dbReference type="Pfam" id="PF00085">
    <property type="entry name" value="Thioredoxin"/>
    <property type="match status" value="1"/>
</dbReference>
<feature type="active site" description="Nucleophile" evidence="3">
    <location>
        <position position="40"/>
    </location>
</feature>
<evidence type="ECO:0000256" key="2">
    <source>
        <dbReference type="ARBA" id="ARBA00023157"/>
    </source>
</evidence>
<evidence type="ECO:0000313" key="6">
    <source>
        <dbReference type="EMBL" id="KUJ16526.1"/>
    </source>
</evidence>
<name>A0A194X8M9_MOLSC</name>
<feature type="domain" description="Thioredoxin" evidence="5">
    <location>
        <begin position="1"/>
        <end position="109"/>
    </location>
</feature>
<evidence type="ECO:0000256" key="3">
    <source>
        <dbReference type="PIRSR" id="PIRSR000077-1"/>
    </source>
</evidence>
<keyword evidence="7" id="KW-1185">Reference proteome</keyword>
<feature type="non-terminal residue" evidence="6">
    <location>
        <position position="1"/>
    </location>
</feature>
<dbReference type="NCBIfam" id="TIGR01068">
    <property type="entry name" value="thioredoxin"/>
    <property type="match status" value="1"/>
</dbReference>
<dbReference type="SUPFAM" id="SSF52833">
    <property type="entry name" value="Thioredoxin-like"/>
    <property type="match status" value="1"/>
</dbReference>
<proteinExistence type="inferred from homology"/>
<dbReference type="PIRSF" id="PIRSF000077">
    <property type="entry name" value="Thioredoxin"/>
    <property type="match status" value="1"/>
</dbReference>
<accession>A0A194X8M9</accession>
<protein>
    <submittedName>
        <fullName evidence="6">Putative thioredoxin</fullName>
    </submittedName>
</protein>
<dbReference type="InParanoid" id="A0A194X8M9"/>
<dbReference type="Proteomes" id="UP000070700">
    <property type="component" value="Unassembled WGS sequence"/>
</dbReference>
<dbReference type="GO" id="GO:0015035">
    <property type="term" value="F:protein-disulfide reductase activity"/>
    <property type="evidence" value="ECO:0007669"/>
    <property type="project" value="InterPro"/>
</dbReference>
<dbReference type="AlphaFoldDB" id="A0A194X8M9"/>
<dbReference type="Gene3D" id="3.40.30.10">
    <property type="entry name" value="Glutaredoxin"/>
    <property type="match status" value="1"/>
</dbReference>
<dbReference type="PROSITE" id="PS51352">
    <property type="entry name" value="THIOREDOXIN_2"/>
    <property type="match status" value="1"/>
</dbReference>
<dbReference type="STRING" id="149040.A0A194X8M9"/>
<dbReference type="InterPro" id="IPR005746">
    <property type="entry name" value="Thioredoxin"/>
</dbReference>
<dbReference type="FunCoup" id="A0A194X8M9">
    <property type="interactions" value="640"/>
</dbReference>
<feature type="site" description="Contributes to redox potential value" evidence="3">
    <location>
        <position position="34"/>
    </location>
</feature>
<feature type="non-terminal residue" evidence="6">
    <location>
        <position position="109"/>
    </location>
</feature>
<evidence type="ECO:0000256" key="4">
    <source>
        <dbReference type="PIRSR" id="PIRSR000077-4"/>
    </source>
</evidence>